<proteinExistence type="predicted"/>
<keyword evidence="1" id="KW-0812">Transmembrane</keyword>
<accession>A0A1F7G8X6</accession>
<name>A0A1F7G8X6_9BACT</name>
<protein>
    <submittedName>
        <fullName evidence="2">Uncharacterized protein</fullName>
    </submittedName>
</protein>
<comment type="caution">
    <text evidence="2">The sequence shown here is derived from an EMBL/GenBank/DDBJ whole genome shotgun (WGS) entry which is preliminary data.</text>
</comment>
<sequence>MENASPPENLIHNLNTATDNKSFTLPVFFSILIIVVLLGVLSGFFLGSRIKATSQSTQQTTSDEVEKTAGIVDKKTFSDKAEGILREGGIDGEGNFHLERPGGESQNAYLTSSTVDLSQYIGKKVRVWGQTFATEKAGWLMDVGLVEVLQ</sequence>
<keyword evidence="1" id="KW-0472">Membrane</keyword>
<dbReference type="AlphaFoldDB" id="A0A1F7G8X6"/>
<evidence type="ECO:0000256" key="1">
    <source>
        <dbReference type="SAM" id="Phobius"/>
    </source>
</evidence>
<reference evidence="2 3" key="1">
    <citation type="journal article" date="2016" name="Nat. Commun.">
        <title>Thousands of microbial genomes shed light on interconnected biogeochemical processes in an aquifer system.</title>
        <authorList>
            <person name="Anantharaman K."/>
            <person name="Brown C.T."/>
            <person name="Hug L.A."/>
            <person name="Sharon I."/>
            <person name="Castelle C.J."/>
            <person name="Probst A.J."/>
            <person name="Thomas B.C."/>
            <person name="Singh A."/>
            <person name="Wilkins M.J."/>
            <person name="Karaoz U."/>
            <person name="Brodie E.L."/>
            <person name="Williams K.H."/>
            <person name="Hubbard S.S."/>
            <person name="Banfield J.F."/>
        </authorList>
    </citation>
    <scope>NUCLEOTIDE SEQUENCE [LARGE SCALE GENOMIC DNA]</scope>
</reference>
<dbReference type="Proteomes" id="UP000177208">
    <property type="component" value="Unassembled WGS sequence"/>
</dbReference>
<organism evidence="2 3">
    <name type="scientific">Candidatus Roizmanbacteria bacterium RIFCSPHIGHO2_01_FULL_39_12c</name>
    <dbReference type="NCBI Taxonomy" id="1802031"/>
    <lineage>
        <taxon>Bacteria</taxon>
        <taxon>Candidatus Roizmaniibacteriota</taxon>
    </lineage>
</organism>
<dbReference type="EMBL" id="MFZG01000038">
    <property type="protein sequence ID" value="OGK15377.1"/>
    <property type="molecule type" value="Genomic_DNA"/>
</dbReference>
<evidence type="ECO:0000313" key="2">
    <source>
        <dbReference type="EMBL" id="OGK15377.1"/>
    </source>
</evidence>
<keyword evidence="1" id="KW-1133">Transmembrane helix</keyword>
<evidence type="ECO:0000313" key="3">
    <source>
        <dbReference type="Proteomes" id="UP000177208"/>
    </source>
</evidence>
<feature type="transmembrane region" description="Helical" evidence="1">
    <location>
        <begin position="23"/>
        <end position="46"/>
    </location>
</feature>
<gene>
    <name evidence="2" type="ORF">A2774_03550</name>
</gene>